<proteinExistence type="inferred from homology"/>
<organism evidence="4 6">
    <name type="scientific">Anaeramoeba flamelloides</name>
    <dbReference type="NCBI Taxonomy" id="1746091"/>
    <lineage>
        <taxon>Eukaryota</taxon>
        <taxon>Metamonada</taxon>
        <taxon>Anaeramoebidae</taxon>
        <taxon>Anaeramoeba</taxon>
    </lineage>
</organism>
<dbReference type="GO" id="GO:0005525">
    <property type="term" value="F:GTP binding"/>
    <property type="evidence" value="ECO:0007669"/>
    <property type="project" value="UniProtKB-KW"/>
</dbReference>
<comment type="caution">
    <text evidence="4">The sequence shown here is derived from an EMBL/GenBank/DDBJ whole genome shotgun (WGS) entry which is preliminary data.</text>
</comment>
<evidence type="ECO:0000313" key="5">
    <source>
        <dbReference type="EMBL" id="KAJ6251040.1"/>
    </source>
</evidence>
<dbReference type="SMART" id="SM00175">
    <property type="entry name" value="RAB"/>
    <property type="match status" value="1"/>
</dbReference>
<dbReference type="EMBL" id="JANTQA010000012">
    <property type="protein sequence ID" value="KAJ3449945.1"/>
    <property type="molecule type" value="Genomic_DNA"/>
</dbReference>
<dbReference type="PROSITE" id="PS51419">
    <property type="entry name" value="RAB"/>
    <property type="match status" value="1"/>
</dbReference>
<gene>
    <name evidence="4" type="ORF">M0812_06105</name>
    <name evidence="5" type="ORF">M0813_15862</name>
</gene>
<dbReference type="InterPro" id="IPR001806">
    <property type="entry name" value="Small_GTPase"/>
</dbReference>
<dbReference type="NCBIfam" id="TIGR00231">
    <property type="entry name" value="small_GTP"/>
    <property type="match status" value="1"/>
</dbReference>
<dbReference type="PROSITE" id="PS51421">
    <property type="entry name" value="RAS"/>
    <property type="match status" value="1"/>
</dbReference>
<dbReference type="EMBL" id="JAOAOG010000073">
    <property type="protein sequence ID" value="KAJ6251040.1"/>
    <property type="molecule type" value="Genomic_DNA"/>
</dbReference>
<keyword evidence="7" id="KW-1185">Reference proteome</keyword>
<keyword evidence="3" id="KW-0342">GTP-binding</keyword>
<evidence type="ECO:0000256" key="2">
    <source>
        <dbReference type="ARBA" id="ARBA00022741"/>
    </source>
</evidence>
<dbReference type="Proteomes" id="UP001146793">
    <property type="component" value="Unassembled WGS sequence"/>
</dbReference>
<dbReference type="SMART" id="SM00174">
    <property type="entry name" value="RHO"/>
    <property type="match status" value="1"/>
</dbReference>
<dbReference type="FunFam" id="3.40.50.300:FF:001072">
    <property type="entry name" value="Rab family GTPase"/>
    <property type="match status" value="1"/>
</dbReference>
<dbReference type="Pfam" id="PF00071">
    <property type="entry name" value="Ras"/>
    <property type="match status" value="1"/>
</dbReference>
<comment type="similarity">
    <text evidence="1">Belongs to the small GTPase superfamily. Rab family.</text>
</comment>
<dbReference type="AlphaFoldDB" id="A0AAV8A8G2"/>
<dbReference type="GO" id="GO:0003924">
    <property type="term" value="F:GTPase activity"/>
    <property type="evidence" value="ECO:0007669"/>
    <property type="project" value="InterPro"/>
</dbReference>
<dbReference type="CDD" id="cd00154">
    <property type="entry name" value="Rab"/>
    <property type="match status" value="1"/>
</dbReference>
<evidence type="ECO:0000313" key="7">
    <source>
        <dbReference type="Proteomes" id="UP001150062"/>
    </source>
</evidence>
<dbReference type="SUPFAM" id="SSF52540">
    <property type="entry name" value="P-loop containing nucleoside triphosphate hydrolases"/>
    <property type="match status" value="1"/>
</dbReference>
<evidence type="ECO:0000313" key="4">
    <source>
        <dbReference type="EMBL" id="KAJ3449945.1"/>
    </source>
</evidence>
<name>A0AAV8A8G2_9EUKA</name>
<dbReference type="SMART" id="SM00176">
    <property type="entry name" value="RAN"/>
    <property type="match status" value="1"/>
</dbReference>
<dbReference type="InterPro" id="IPR027417">
    <property type="entry name" value="P-loop_NTPase"/>
</dbReference>
<dbReference type="PANTHER" id="PTHR47979">
    <property type="entry name" value="DRAB11-RELATED"/>
    <property type="match status" value="1"/>
</dbReference>
<protein>
    <submittedName>
        <fullName evidence="4">Ras-related protein rab-4a</fullName>
    </submittedName>
</protein>
<dbReference type="Gene3D" id="3.40.50.300">
    <property type="entry name" value="P-loop containing nucleotide triphosphate hydrolases"/>
    <property type="match status" value="1"/>
</dbReference>
<reference evidence="5" key="1">
    <citation type="submission" date="2022-08" db="EMBL/GenBank/DDBJ databases">
        <title>Novel sulfate-reducing endosymbionts in the free-living metamonad Anaeramoeba.</title>
        <authorList>
            <person name="Jerlstrom-Hultqvist J."/>
            <person name="Cepicka I."/>
            <person name="Gallot-Lavallee L."/>
            <person name="Salas-Leiva D."/>
            <person name="Curtis B.A."/>
            <person name="Zahonova K."/>
            <person name="Pipaliya S."/>
            <person name="Dacks J."/>
            <person name="Roger A.J."/>
        </authorList>
    </citation>
    <scope>NUCLEOTIDE SEQUENCE</scope>
    <source>
        <strain evidence="5">Schooner1</strain>
    </source>
</reference>
<dbReference type="InterPro" id="IPR005225">
    <property type="entry name" value="Small_GTP-bd"/>
</dbReference>
<evidence type="ECO:0000256" key="3">
    <source>
        <dbReference type="ARBA" id="ARBA00023134"/>
    </source>
</evidence>
<evidence type="ECO:0000256" key="1">
    <source>
        <dbReference type="ARBA" id="ARBA00006270"/>
    </source>
</evidence>
<dbReference type="SMART" id="SM00173">
    <property type="entry name" value="RAS"/>
    <property type="match status" value="1"/>
</dbReference>
<reference evidence="4" key="2">
    <citation type="submission" date="2022-08" db="EMBL/GenBank/DDBJ databases">
        <title>Novel sulphate-reducing endosymbionts in the free-living metamonad Anaeramoeba.</title>
        <authorList>
            <person name="Jerlstrom-Hultqvist J."/>
            <person name="Cepicka I."/>
            <person name="Gallot-Lavallee L."/>
            <person name="Salas-Leiva D."/>
            <person name="Curtis B.A."/>
            <person name="Zahonova K."/>
            <person name="Pipaliya S."/>
            <person name="Dacks J."/>
            <person name="Roger A.J."/>
        </authorList>
    </citation>
    <scope>NUCLEOTIDE SEQUENCE</scope>
    <source>
        <strain evidence="4">Busselton2</strain>
    </source>
</reference>
<dbReference type="Proteomes" id="UP001150062">
    <property type="component" value="Unassembled WGS sequence"/>
</dbReference>
<dbReference type="PRINTS" id="PR00449">
    <property type="entry name" value="RASTRNSFRMNG"/>
</dbReference>
<sequence>MSNNEMLFKLIIVGSLGTGKTSILNRFIENKFFSDCPHTIGVEFETKLLNIGKDRVKVQFWDTAGQERFWAITRSYFRGAVCSILVYDVSRRKSFNQLNTWLSDTRNLTNPNSVTMVIGNKTDLKEREVSREEGEEFAQENDFIFFETSAKTGENVRDSIMYCIKKVHQLVIEGKLKLTNTETQKELIGESREKSGCC</sequence>
<keyword evidence="2" id="KW-0547">Nucleotide-binding</keyword>
<dbReference type="InterPro" id="IPR050209">
    <property type="entry name" value="Rab_GTPases_membrane_traffic"/>
</dbReference>
<accession>A0AAV8A8G2</accession>
<evidence type="ECO:0000313" key="6">
    <source>
        <dbReference type="Proteomes" id="UP001146793"/>
    </source>
</evidence>